<protein>
    <recommendedName>
        <fullName evidence="3">3-hydroxyacyl-CoA dehydrogenase C-terminal domain-containing protein</fullName>
    </recommendedName>
</protein>
<dbReference type="InterPro" id="IPR052242">
    <property type="entry name" value="Mito_3-hydroxyacyl-CoA_DH"/>
</dbReference>
<evidence type="ECO:0000256" key="2">
    <source>
        <dbReference type="ARBA" id="ARBA00023027"/>
    </source>
</evidence>
<sequence>MYRRIIFNGIYCRVAKSIDLAWTRGTGTPKGPFRVFDTVGIQTAYNIVMQYQKVPGLLSPLLKKMMMPYNFKAMAAVLKKMLDEGKLGESSGEGFFKY</sequence>
<dbReference type="InterPro" id="IPR008927">
    <property type="entry name" value="6-PGluconate_DH-like_C_sf"/>
</dbReference>
<comment type="pathway">
    <text evidence="1">Lipid metabolism; butanoate metabolism.</text>
</comment>
<dbReference type="GO" id="GO:0003857">
    <property type="term" value="F:(3S)-3-hydroxyacyl-CoA dehydrogenase (NAD+) activity"/>
    <property type="evidence" value="ECO:0007669"/>
    <property type="project" value="TreeGrafter"/>
</dbReference>
<comment type="caution">
    <text evidence="4">The sequence shown here is derived from an EMBL/GenBank/DDBJ whole genome shotgun (WGS) entry which is preliminary data.</text>
</comment>
<keyword evidence="5" id="KW-1185">Reference proteome</keyword>
<evidence type="ECO:0000259" key="3">
    <source>
        <dbReference type="Pfam" id="PF00725"/>
    </source>
</evidence>
<keyword evidence="2" id="KW-0520">NAD</keyword>
<evidence type="ECO:0000313" key="4">
    <source>
        <dbReference type="EMBL" id="NMF56252.1"/>
    </source>
</evidence>
<accession>A0A7X9YI90</accession>
<dbReference type="Proteomes" id="UP000546970">
    <property type="component" value="Unassembled WGS sequence"/>
</dbReference>
<proteinExistence type="predicted"/>
<name>A0A7X9YI90_9ACTN</name>
<dbReference type="InterPro" id="IPR013328">
    <property type="entry name" value="6PGD_dom2"/>
</dbReference>
<dbReference type="PANTHER" id="PTHR43561">
    <property type="match status" value="1"/>
</dbReference>
<evidence type="ECO:0000313" key="5">
    <source>
        <dbReference type="Proteomes" id="UP000546970"/>
    </source>
</evidence>
<organism evidence="4 5">
    <name type="scientific">Collinsella acetigenes</name>
    <dbReference type="NCBI Taxonomy" id="2713419"/>
    <lineage>
        <taxon>Bacteria</taxon>
        <taxon>Bacillati</taxon>
        <taxon>Actinomycetota</taxon>
        <taxon>Coriobacteriia</taxon>
        <taxon>Coriobacteriales</taxon>
        <taxon>Coriobacteriaceae</taxon>
        <taxon>Collinsella</taxon>
    </lineage>
</organism>
<reference evidence="4 5" key="1">
    <citation type="submission" date="2020-04" db="EMBL/GenBank/DDBJ databases">
        <title>Collinsella sp. KGMB02528 nov., an anaerobic actinobacterium isolated from human feces.</title>
        <authorList>
            <person name="Han K.-I."/>
            <person name="Eom M.K."/>
            <person name="Kim J.-S."/>
            <person name="Lee K.C."/>
            <person name="Suh M.K."/>
            <person name="Park S.-H."/>
            <person name="Lee J.H."/>
            <person name="Kang S.W."/>
            <person name="Park J.-E."/>
            <person name="Oh B.S."/>
            <person name="Yu S.Y."/>
            <person name="Choi S.-H."/>
            <person name="Lee D.H."/>
            <person name="Yoon H."/>
            <person name="Kim B.-Y."/>
            <person name="Lee J.H."/>
            <person name="Lee J.-S."/>
        </authorList>
    </citation>
    <scope>NUCLEOTIDE SEQUENCE [LARGE SCALE GENOMIC DNA]</scope>
    <source>
        <strain evidence="4 5">KGMB02528</strain>
    </source>
</reference>
<dbReference type="InterPro" id="IPR006108">
    <property type="entry name" value="3HC_DH_C"/>
</dbReference>
<dbReference type="Pfam" id="PF00725">
    <property type="entry name" value="3HCDH"/>
    <property type="match status" value="1"/>
</dbReference>
<dbReference type="GO" id="GO:0006635">
    <property type="term" value="P:fatty acid beta-oxidation"/>
    <property type="evidence" value="ECO:0007669"/>
    <property type="project" value="TreeGrafter"/>
</dbReference>
<dbReference type="EMBL" id="JABBCP010000007">
    <property type="protein sequence ID" value="NMF56252.1"/>
    <property type="molecule type" value="Genomic_DNA"/>
</dbReference>
<dbReference type="RefSeq" id="WP_169277821.1">
    <property type="nucleotide sequence ID" value="NZ_JABBCP010000007.1"/>
</dbReference>
<evidence type="ECO:0000256" key="1">
    <source>
        <dbReference type="ARBA" id="ARBA00005086"/>
    </source>
</evidence>
<dbReference type="Gene3D" id="1.10.1040.10">
    <property type="entry name" value="N-(1-d-carboxylethyl)-l-norvaline Dehydrogenase, domain 2"/>
    <property type="match status" value="1"/>
</dbReference>
<gene>
    <name evidence="4" type="ORF">HF320_07945</name>
</gene>
<dbReference type="AlphaFoldDB" id="A0A7X9YI90"/>
<dbReference type="PANTHER" id="PTHR43561:SF3">
    <property type="entry name" value="HYDROXYACYL-COENZYME A DEHYDROGENASE, MITOCHONDRIAL"/>
    <property type="match status" value="1"/>
</dbReference>
<dbReference type="SUPFAM" id="SSF48179">
    <property type="entry name" value="6-phosphogluconate dehydrogenase C-terminal domain-like"/>
    <property type="match status" value="1"/>
</dbReference>
<feature type="domain" description="3-hydroxyacyl-CoA dehydrogenase C-terminal" evidence="3">
    <location>
        <begin position="16"/>
        <end position="98"/>
    </location>
</feature>